<organism evidence="1 2">
    <name type="scientific">Couchioplanes caeruleus subsp. caeruleus</name>
    <dbReference type="NCBI Taxonomy" id="56427"/>
    <lineage>
        <taxon>Bacteria</taxon>
        <taxon>Bacillati</taxon>
        <taxon>Actinomycetota</taxon>
        <taxon>Actinomycetes</taxon>
        <taxon>Micromonosporales</taxon>
        <taxon>Micromonosporaceae</taxon>
        <taxon>Couchioplanes</taxon>
    </lineage>
</organism>
<gene>
    <name evidence="1" type="ORF">BG844_09180</name>
</gene>
<evidence type="ECO:0000313" key="2">
    <source>
        <dbReference type="Proteomes" id="UP000182486"/>
    </source>
</evidence>
<comment type="caution">
    <text evidence="1">The sequence shown here is derived from an EMBL/GenBank/DDBJ whole genome shotgun (WGS) entry which is preliminary data.</text>
</comment>
<dbReference type="EMBL" id="MEIA01000096">
    <property type="protein sequence ID" value="OJF14503.1"/>
    <property type="molecule type" value="Genomic_DNA"/>
</dbReference>
<dbReference type="AlphaFoldDB" id="A0A1K0FNT9"/>
<reference evidence="1 2" key="1">
    <citation type="submission" date="2016-09" db="EMBL/GenBank/DDBJ databases">
        <title>Couchioplanes caeruleus draft genome sequence.</title>
        <authorList>
            <person name="Sheehan J."/>
            <person name="Caffrey P."/>
        </authorList>
    </citation>
    <scope>NUCLEOTIDE SEQUENCE [LARGE SCALE GENOMIC DNA]</scope>
    <source>
        <strain evidence="1 2">DSM 43634</strain>
    </source>
</reference>
<dbReference type="RefSeq" id="WP_071804530.1">
    <property type="nucleotide sequence ID" value="NZ_MEIA01000096.1"/>
</dbReference>
<dbReference type="Proteomes" id="UP000182486">
    <property type="component" value="Unassembled WGS sequence"/>
</dbReference>
<evidence type="ECO:0000313" key="1">
    <source>
        <dbReference type="EMBL" id="OJF14503.1"/>
    </source>
</evidence>
<accession>A0A1K0FNT9</accession>
<name>A0A1K0FNT9_9ACTN</name>
<sequence>MTDLLYVRGTRSAAEVQQEIDQFWASLDDEQVQKELAASGIDLDAVPEGGRKDAIRVGVRGAGVDPTAVTLVVAFAPVANAVLISLWKQVLLPRIRNRYGSDAIRDEKPPES</sequence>
<keyword evidence="2" id="KW-1185">Reference proteome</keyword>
<proteinExistence type="predicted"/>
<protein>
    <submittedName>
        <fullName evidence="1">Uncharacterized protein</fullName>
    </submittedName>
</protein>